<dbReference type="RefSeq" id="WP_069583712.1">
    <property type="nucleotide sequence ID" value="NZ_LMVM01000033.1"/>
</dbReference>
<dbReference type="OrthoDB" id="10265at2157"/>
<dbReference type="GO" id="GO:0051287">
    <property type="term" value="F:NAD binding"/>
    <property type="evidence" value="ECO:0007669"/>
    <property type="project" value="UniProtKB-UniRule"/>
</dbReference>
<proteinExistence type="inferred from homology"/>
<evidence type="ECO:0000256" key="5">
    <source>
        <dbReference type="HAMAP-Rule" id="MF_01244"/>
    </source>
</evidence>
<dbReference type="Proteomes" id="UP000217784">
    <property type="component" value="Unassembled WGS sequence"/>
</dbReference>
<keyword evidence="9" id="KW-1185">Reference proteome</keyword>
<dbReference type="EC" id="1.4.1.24" evidence="5"/>
<sequence>MKFAWIMAEYPSWDEKKGIITTALESGINHVVDFDDVESIKKLGNIKIVSDNKEADIVLVGRKGEGDGTIPLPDSLSESKDLAAIGELKSKGKTVAAYIEITSKRLEELASEAGRTADYVILVGKDWKIIPLENIIADLQRENVKIIAAVPDYEEARLALETLEHGTDGVLLYTSDISQIKKVASLIERIESEHYNLVPATVTLVKPVGSGDRVCVDTSSMMSIGEGMLIGSYSRGLFLVHSESMESEYVASRPFRVNAGPVHAYVMTPNNRTRYLSEIETGDEVLTVDKEGNTKTAVVGRVKIEKRPLMLIEAEYEDVKIRTLLQNAETIRLVNEEGEPVSVADIKSGDKVMVYLDKGARHFGMSIEETIIEK</sequence>
<dbReference type="GO" id="GO:0102042">
    <property type="term" value="F:dehydroquinate synthase activity"/>
    <property type="evidence" value="ECO:0007669"/>
    <property type="project" value="UniProtKB-EC"/>
</dbReference>
<dbReference type="AlphaFoldDB" id="A0A2A2H3Y9"/>
<accession>A0A2A2H3Y9</accession>
<comment type="similarity">
    <text evidence="5">Belongs to the archaeal-type DHQ synthase family.</text>
</comment>
<comment type="function">
    <text evidence="5">Catalyzes the oxidative deamination and cyclization of 2-amino-3,7-dideoxy-D-threo-hept-6-ulosonic acid (ADH) to yield 3-dehydroquinate (DHQ), which is fed into the canonical shikimic pathway of aromatic amino acid biosynthesis.</text>
</comment>
<dbReference type="GO" id="GO:0009073">
    <property type="term" value="P:aromatic amino acid family biosynthetic process"/>
    <property type="evidence" value="ECO:0007669"/>
    <property type="project" value="UniProtKB-UniRule"/>
</dbReference>
<comment type="caution">
    <text evidence="8">The sequence shown here is derived from an EMBL/GenBank/DDBJ whole genome shotgun (WGS) entry which is preliminary data.</text>
</comment>
<dbReference type="GO" id="GO:0003856">
    <property type="term" value="F:3-dehydroquinate synthase activity"/>
    <property type="evidence" value="ECO:0007669"/>
    <property type="project" value="InterPro"/>
</dbReference>
<dbReference type="InterPro" id="IPR002812">
    <property type="entry name" value="DHQS"/>
</dbReference>
<dbReference type="EMBL" id="LMVM01000033">
    <property type="protein sequence ID" value="PAV04016.1"/>
    <property type="molecule type" value="Genomic_DNA"/>
</dbReference>
<keyword evidence="2 5" id="KW-0560">Oxidoreductase</keyword>
<dbReference type="PIRSF" id="PIRSF006655">
    <property type="entry name" value="DHQ_synth"/>
    <property type="match status" value="1"/>
</dbReference>
<dbReference type="Pfam" id="PF01959">
    <property type="entry name" value="DHQS"/>
    <property type="match status" value="1"/>
</dbReference>
<reference evidence="8 9" key="1">
    <citation type="journal article" date="2017" name="BMC Genomics">
        <title>Genomic analysis of methanogenic archaea reveals a shift towards energy conservation.</title>
        <authorList>
            <person name="Gilmore S.P."/>
            <person name="Henske J.K."/>
            <person name="Sexton J.A."/>
            <person name="Solomon K.V."/>
            <person name="Seppala S."/>
            <person name="Yoo J.I."/>
            <person name="Huyett L.M."/>
            <person name="Pressman A."/>
            <person name="Cogan J.Z."/>
            <person name="Kivenson V."/>
            <person name="Peng X."/>
            <person name="Tan Y."/>
            <person name="Valentine D.L."/>
            <person name="O'Malley M.A."/>
        </authorList>
    </citation>
    <scope>NUCLEOTIDE SEQUENCE [LARGE SCALE GENOMIC DNA]</scope>
    <source>
        <strain evidence="8 9">M.o.H.</strain>
    </source>
</reference>
<name>A0A2A2H3Y9_METBR</name>
<protein>
    <recommendedName>
        <fullName evidence="5">3-dehydroquinate synthase</fullName>
        <shortName evidence="5">DHQ synthase</shortName>
        <ecNumber evidence="5">1.4.1.24</ecNumber>
    </recommendedName>
    <alternativeName>
        <fullName evidence="5">3-dehydroquinate synthase II</fullName>
    </alternativeName>
</protein>
<gene>
    <name evidence="5" type="primary">aroB'</name>
    <name evidence="8" type="ORF">ASJ80_03105</name>
</gene>
<keyword evidence="1 5" id="KW-0028">Amino-acid biosynthesis</keyword>
<dbReference type="InterPro" id="IPR030960">
    <property type="entry name" value="DHQS/DOIS_N"/>
</dbReference>
<keyword evidence="8" id="KW-0456">Lyase</keyword>
<dbReference type="Pfam" id="PF26558">
    <property type="entry name" value="DHQS_2nd"/>
    <property type="match status" value="1"/>
</dbReference>
<evidence type="ECO:0000313" key="9">
    <source>
        <dbReference type="Proteomes" id="UP000217784"/>
    </source>
</evidence>
<evidence type="ECO:0000256" key="4">
    <source>
        <dbReference type="ARBA" id="ARBA00023141"/>
    </source>
</evidence>
<comment type="catalytic activity">
    <reaction evidence="5">
        <text>2-amino-2,3,7-trideoxy-D-lyxo-hept-6-ulosonate + NAD(+) + H2O = 3-dehydroquinate + NH4(+) + NADH + H(+)</text>
        <dbReference type="Rhea" id="RHEA:25956"/>
        <dbReference type="ChEBI" id="CHEBI:15377"/>
        <dbReference type="ChEBI" id="CHEBI:15378"/>
        <dbReference type="ChEBI" id="CHEBI:28938"/>
        <dbReference type="ChEBI" id="CHEBI:32364"/>
        <dbReference type="ChEBI" id="CHEBI:57540"/>
        <dbReference type="ChEBI" id="CHEBI:57945"/>
        <dbReference type="ChEBI" id="CHEBI:58859"/>
        <dbReference type="EC" id="1.4.1.24"/>
    </reaction>
</comment>
<evidence type="ECO:0000259" key="7">
    <source>
        <dbReference type="Pfam" id="PF26558"/>
    </source>
</evidence>
<evidence type="ECO:0000259" key="6">
    <source>
        <dbReference type="Pfam" id="PF01959"/>
    </source>
</evidence>
<keyword evidence="4 5" id="KW-0057">Aromatic amino acid biosynthesis</keyword>
<dbReference type="NCBIfam" id="NF002626">
    <property type="entry name" value="PRK02290.1-4"/>
    <property type="match status" value="1"/>
</dbReference>
<evidence type="ECO:0000256" key="2">
    <source>
        <dbReference type="ARBA" id="ARBA00023002"/>
    </source>
</evidence>
<evidence type="ECO:0000256" key="3">
    <source>
        <dbReference type="ARBA" id="ARBA00023027"/>
    </source>
</evidence>
<dbReference type="GO" id="GO:0008652">
    <property type="term" value="P:amino acid biosynthetic process"/>
    <property type="evidence" value="ECO:0007669"/>
    <property type="project" value="UniProtKB-KW"/>
</dbReference>
<feature type="domain" description="3-dehydroquinate synthase C-terminal" evidence="7">
    <location>
        <begin position="200"/>
        <end position="374"/>
    </location>
</feature>
<dbReference type="PANTHER" id="PTHR33563:SF1">
    <property type="entry name" value="3-DEHYDROQUINATE SYNTHASE"/>
    <property type="match status" value="1"/>
</dbReference>
<keyword evidence="3 5" id="KW-0520">NAD</keyword>
<dbReference type="PANTHER" id="PTHR33563">
    <property type="match status" value="1"/>
</dbReference>
<evidence type="ECO:0000313" key="8">
    <source>
        <dbReference type="EMBL" id="PAV04016.1"/>
    </source>
</evidence>
<dbReference type="HAMAP" id="MF_01244">
    <property type="entry name" value="Arch_DHQ_synthase"/>
    <property type="match status" value="1"/>
</dbReference>
<evidence type="ECO:0000256" key="1">
    <source>
        <dbReference type="ARBA" id="ARBA00022605"/>
    </source>
</evidence>
<organism evidence="8 9">
    <name type="scientific">Methanobacterium bryantii</name>
    <dbReference type="NCBI Taxonomy" id="2161"/>
    <lineage>
        <taxon>Archaea</taxon>
        <taxon>Methanobacteriati</taxon>
        <taxon>Methanobacteriota</taxon>
        <taxon>Methanomada group</taxon>
        <taxon>Methanobacteria</taxon>
        <taxon>Methanobacteriales</taxon>
        <taxon>Methanobacteriaceae</taxon>
        <taxon>Methanobacterium</taxon>
    </lineage>
</organism>
<dbReference type="InterPro" id="IPR056179">
    <property type="entry name" value="DHQS_C"/>
</dbReference>
<feature type="domain" description="3-dehydroquinate synthase N-terminal" evidence="6">
    <location>
        <begin position="1"/>
        <end position="186"/>
    </location>
</feature>